<keyword evidence="2" id="KW-1185">Reference proteome</keyword>
<protein>
    <recommendedName>
        <fullName evidence="3">Chloroplast stem-loop binding protein of 41 kDa a, chloroplastic</fullName>
    </recommendedName>
</protein>
<dbReference type="EMBL" id="OU503053">
    <property type="protein sequence ID" value="CAI9781172.1"/>
    <property type="molecule type" value="Genomic_DNA"/>
</dbReference>
<gene>
    <name evidence="1" type="ORF">FPE_LOCUS28602</name>
</gene>
<evidence type="ECO:0008006" key="3">
    <source>
        <dbReference type="Google" id="ProtNLM"/>
    </source>
</evidence>
<sequence length="196" mass="21109">MATLLTSSSSLLFTSQSSKLSSSSSVSSLPRLSLSSFSHSLTSSLFISPYFLPTVSRKSAFVSAFTVKASAAEKKKVLIVNTNSGGHAVIGFYFAKELLDSGHEVNIFTVGEESSDKMKKPPFNRFSEIVSAGGATVWGDPADIGKVLEGKEFDVVLDNNGKDLDTVRPVADWAKRSAFKLKMIENKIGPPNDVYM</sequence>
<proteinExistence type="predicted"/>
<dbReference type="Proteomes" id="UP000834106">
    <property type="component" value="Chromosome 18"/>
</dbReference>
<accession>A0AAD2A4B4</accession>
<evidence type="ECO:0000313" key="1">
    <source>
        <dbReference type="EMBL" id="CAI9781172.1"/>
    </source>
</evidence>
<organism evidence="1 2">
    <name type="scientific">Fraxinus pennsylvanica</name>
    <dbReference type="NCBI Taxonomy" id="56036"/>
    <lineage>
        <taxon>Eukaryota</taxon>
        <taxon>Viridiplantae</taxon>
        <taxon>Streptophyta</taxon>
        <taxon>Embryophyta</taxon>
        <taxon>Tracheophyta</taxon>
        <taxon>Spermatophyta</taxon>
        <taxon>Magnoliopsida</taxon>
        <taxon>eudicotyledons</taxon>
        <taxon>Gunneridae</taxon>
        <taxon>Pentapetalae</taxon>
        <taxon>asterids</taxon>
        <taxon>lamiids</taxon>
        <taxon>Lamiales</taxon>
        <taxon>Oleaceae</taxon>
        <taxon>Oleeae</taxon>
        <taxon>Fraxinus</taxon>
    </lineage>
</organism>
<evidence type="ECO:0000313" key="2">
    <source>
        <dbReference type="Proteomes" id="UP000834106"/>
    </source>
</evidence>
<reference evidence="1" key="1">
    <citation type="submission" date="2023-05" db="EMBL/GenBank/DDBJ databases">
        <authorList>
            <person name="Huff M."/>
        </authorList>
    </citation>
    <scope>NUCLEOTIDE SEQUENCE</scope>
</reference>
<name>A0AAD2A4B4_9LAMI</name>
<dbReference type="InterPro" id="IPR036291">
    <property type="entry name" value="NAD(P)-bd_dom_sf"/>
</dbReference>
<dbReference type="AlphaFoldDB" id="A0AAD2A4B4"/>
<dbReference type="SUPFAM" id="SSF51735">
    <property type="entry name" value="NAD(P)-binding Rossmann-fold domains"/>
    <property type="match status" value="1"/>
</dbReference>